<dbReference type="PANTHER" id="PTHR43214">
    <property type="entry name" value="TWO-COMPONENT RESPONSE REGULATOR"/>
    <property type="match status" value="1"/>
</dbReference>
<dbReference type="Pfam" id="PF00196">
    <property type="entry name" value="GerE"/>
    <property type="match status" value="1"/>
</dbReference>
<dbReference type="InterPro" id="IPR001789">
    <property type="entry name" value="Sig_transdc_resp-reg_receiver"/>
</dbReference>
<dbReference type="InterPro" id="IPR058245">
    <property type="entry name" value="NreC/VraR/RcsB-like_REC"/>
</dbReference>
<evidence type="ECO:0000256" key="2">
    <source>
        <dbReference type="ARBA" id="ARBA00023015"/>
    </source>
</evidence>
<dbReference type="PROSITE" id="PS50043">
    <property type="entry name" value="HTH_LUXR_2"/>
    <property type="match status" value="1"/>
</dbReference>
<dbReference type="Proteomes" id="UP001501772">
    <property type="component" value="Unassembled WGS sequence"/>
</dbReference>
<dbReference type="InterPro" id="IPR011006">
    <property type="entry name" value="CheY-like_superfamily"/>
</dbReference>
<sequence>MRSVISEPDNFDNPRKPCPDQGLTIMKNIILAEDHKVIRNGLKMLLESTNEYKIVFDANNGQEVIDAIGRGIQADLIVSDIGMPVMDGITMVSALKEQGIQIPVLIISMLEDDSHLYQAIRAGAKGFLTKSVDSDELFFAISRIVNGERYICSGLSVKIVDRVINSTILPGGVMQGAELSSREIEILQLIGQGLTNIEMADKLFISRRTVEGHRQNLIDKTGAKNTAALMRFAYTKGILN</sequence>
<dbReference type="SMART" id="SM00421">
    <property type="entry name" value="HTH_LUXR"/>
    <property type="match status" value="1"/>
</dbReference>
<evidence type="ECO:0000256" key="3">
    <source>
        <dbReference type="ARBA" id="ARBA00023125"/>
    </source>
</evidence>
<evidence type="ECO:0000259" key="6">
    <source>
        <dbReference type="PROSITE" id="PS50043"/>
    </source>
</evidence>
<dbReference type="CDD" id="cd17535">
    <property type="entry name" value="REC_NarL-like"/>
    <property type="match status" value="1"/>
</dbReference>
<organism evidence="8 9">
    <name type="scientific">Pedobacter jeongneungensis</name>
    <dbReference type="NCBI Taxonomy" id="947309"/>
    <lineage>
        <taxon>Bacteria</taxon>
        <taxon>Pseudomonadati</taxon>
        <taxon>Bacteroidota</taxon>
        <taxon>Sphingobacteriia</taxon>
        <taxon>Sphingobacteriales</taxon>
        <taxon>Sphingobacteriaceae</taxon>
        <taxon>Pedobacter</taxon>
    </lineage>
</organism>
<proteinExistence type="predicted"/>
<dbReference type="InterPro" id="IPR016032">
    <property type="entry name" value="Sig_transdc_resp-reg_C-effctor"/>
</dbReference>
<evidence type="ECO:0000256" key="1">
    <source>
        <dbReference type="ARBA" id="ARBA00022553"/>
    </source>
</evidence>
<evidence type="ECO:0000313" key="8">
    <source>
        <dbReference type="EMBL" id="GAA4196835.1"/>
    </source>
</evidence>
<dbReference type="InterPro" id="IPR039420">
    <property type="entry name" value="WalR-like"/>
</dbReference>
<dbReference type="SUPFAM" id="SSF46894">
    <property type="entry name" value="C-terminal effector domain of the bipartite response regulators"/>
    <property type="match status" value="1"/>
</dbReference>
<protein>
    <submittedName>
        <fullName evidence="8">Response regulator transcription factor</fullName>
    </submittedName>
</protein>
<evidence type="ECO:0000256" key="5">
    <source>
        <dbReference type="PROSITE-ProRule" id="PRU00169"/>
    </source>
</evidence>
<dbReference type="PANTHER" id="PTHR43214:SF41">
    <property type="entry name" value="NITRATE_NITRITE RESPONSE REGULATOR PROTEIN NARP"/>
    <property type="match status" value="1"/>
</dbReference>
<dbReference type="EMBL" id="BAABBY010000001">
    <property type="protein sequence ID" value="GAA4196835.1"/>
    <property type="molecule type" value="Genomic_DNA"/>
</dbReference>
<keyword evidence="4" id="KW-0804">Transcription</keyword>
<dbReference type="PRINTS" id="PR00038">
    <property type="entry name" value="HTHLUXR"/>
</dbReference>
<keyword evidence="2" id="KW-0805">Transcription regulation</keyword>
<dbReference type="CDD" id="cd06170">
    <property type="entry name" value="LuxR_C_like"/>
    <property type="match status" value="1"/>
</dbReference>
<feature type="domain" description="Response regulatory" evidence="7">
    <location>
        <begin position="28"/>
        <end position="145"/>
    </location>
</feature>
<reference evidence="9" key="1">
    <citation type="journal article" date="2019" name="Int. J. Syst. Evol. Microbiol.">
        <title>The Global Catalogue of Microorganisms (GCM) 10K type strain sequencing project: providing services to taxonomists for standard genome sequencing and annotation.</title>
        <authorList>
            <consortium name="The Broad Institute Genomics Platform"/>
            <consortium name="The Broad Institute Genome Sequencing Center for Infectious Disease"/>
            <person name="Wu L."/>
            <person name="Ma J."/>
        </authorList>
    </citation>
    <scope>NUCLEOTIDE SEQUENCE [LARGE SCALE GENOMIC DNA]</scope>
    <source>
        <strain evidence="9">JCM 17626</strain>
    </source>
</reference>
<name>A0ABP8B300_9SPHI</name>
<evidence type="ECO:0000259" key="7">
    <source>
        <dbReference type="PROSITE" id="PS50110"/>
    </source>
</evidence>
<feature type="domain" description="HTH luxR-type" evidence="6">
    <location>
        <begin position="172"/>
        <end position="237"/>
    </location>
</feature>
<dbReference type="SMART" id="SM00448">
    <property type="entry name" value="REC"/>
    <property type="match status" value="1"/>
</dbReference>
<gene>
    <name evidence="8" type="ORF">GCM10022289_03170</name>
</gene>
<feature type="modified residue" description="4-aspartylphosphate" evidence="5">
    <location>
        <position position="80"/>
    </location>
</feature>
<dbReference type="SUPFAM" id="SSF52172">
    <property type="entry name" value="CheY-like"/>
    <property type="match status" value="1"/>
</dbReference>
<dbReference type="Pfam" id="PF00072">
    <property type="entry name" value="Response_reg"/>
    <property type="match status" value="1"/>
</dbReference>
<dbReference type="PROSITE" id="PS50110">
    <property type="entry name" value="RESPONSE_REGULATORY"/>
    <property type="match status" value="1"/>
</dbReference>
<keyword evidence="3" id="KW-0238">DNA-binding</keyword>
<accession>A0ABP8B300</accession>
<dbReference type="InterPro" id="IPR000792">
    <property type="entry name" value="Tscrpt_reg_LuxR_C"/>
</dbReference>
<keyword evidence="9" id="KW-1185">Reference proteome</keyword>
<evidence type="ECO:0000313" key="9">
    <source>
        <dbReference type="Proteomes" id="UP001501772"/>
    </source>
</evidence>
<evidence type="ECO:0000256" key="4">
    <source>
        <dbReference type="ARBA" id="ARBA00023163"/>
    </source>
</evidence>
<comment type="caution">
    <text evidence="8">The sequence shown here is derived from an EMBL/GenBank/DDBJ whole genome shotgun (WGS) entry which is preliminary data.</text>
</comment>
<dbReference type="Gene3D" id="3.40.50.2300">
    <property type="match status" value="1"/>
</dbReference>
<keyword evidence="1 5" id="KW-0597">Phosphoprotein</keyword>